<feature type="compositionally biased region" description="Polar residues" evidence="16">
    <location>
        <begin position="31"/>
        <end position="47"/>
    </location>
</feature>
<organism evidence="17 18">
    <name type="scientific">Sinanodonta woodiana</name>
    <name type="common">Chinese pond mussel</name>
    <name type="synonym">Anodonta woodiana</name>
    <dbReference type="NCBI Taxonomy" id="1069815"/>
    <lineage>
        <taxon>Eukaryota</taxon>
        <taxon>Metazoa</taxon>
        <taxon>Spiralia</taxon>
        <taxon>Lophotrochozoa</taxon>
        <taxon>Mollusca</taxon>
        <taxon>Bivalvia</taxon>
        <taxon>Autobranchia</taxon>
        <taxon>Heteroconchia</taxon>
        <taxon>Palaeoheterodonta</taxon>
        <taxon>Unionida</taxon>
        <taxon>Unionoidea</taxon>
        <taxon>Unionidae</taxon>
        <taxon>Unioninae</taxon>
        <taxon>Sinanodonta</taxon>
    </lineage>
</organism>
<evidence type="ECO:0000256" key="8">
    <source>
        <dbReference type="ARBA" id="ARBA00022737"/>
    </source>
</evidence>
<dbReference type="GO" id="GO:0005634">
    <property type="term" value="C:nucleus"/>
    <property type="evidence" value="ECO:0007669"/>
    <property type="project" value="UniProtKB-SubCell"/>
</dbReference>
<evidence type="ECO:0000256" key="7">
    <source>
        <dbReference type="ARBA" id="ARBA00022574"/>
    </source>
</evidence>
<evidence type="ECO:0000256" key="10">
    <source>
        <dbReference type="ARBA" id="ARBA00022786"/>
    </source>
</evidence>
<reference evidence="17 18" key="1">
    <citation type="submission" date="2024-11" db="EMBL/GenBank/DDBJ databases">
        <title>Chromosome-level genome assembly of the freshwater bivalve Anodonta woodiana.</title>
        <authorList>
            <person name="Chen X."/>
        </authorList>
    </citation>
    <scope>NUCLEOTIDE SEQUENCE [LARGE SCALE GENOMIC DNA]</scope>
    <source>
        <strain evidence="17">MN2024</strain>
        <tissue evidence="17">Gills</tissue>
    </source>
</reference>
<comment type="similarity">
    <text evidence="4">Belongs to the WD repeat DDB2/WDR76 family.</text>
</comment>
<dbReference type="PANTHER" id="PTHR15169">
    <property type="entry name" value="DAMAGE-SPECIFIC DNA BINDING PROTEIN 2"/>
    <property type="match status" value="1"/>
</dbReference>
<dbReference type="InterPro" id="IPR001680">
    <property type="entry name" value="WD40_rpt"/>
</dbReference>
<dbReference type="InterPro" id="IPR015943">
    <property type="entry name" value="WD40/YVTN_repeat-like_dom_sf"/>
</dbReference>
<dbReference type="Proteomes" id="UP001634394">
    <property type="component" value="Unassembled WGS sequence"/>
</dbReference>
<dbReference type="InterPro" id="IPR019775">
    <property type="entry name" value="WD40_repeat_CS"/>
</dbReference>
<dbReference type="GO" id="GO:0006281">
    <property type="term" value="P:DNA repair"/>
    <property type="evidence" value="ECO:0007669"/>
    <property type="project" value="UniProtKB-KW"/>
</dbReference>
<dbReference type="GO" id="GO:0003677">
    <property type="term" value="F:DNA binding"/>
    <property type="evidence" value="ECO:0007669"/>
    <property type="project" value="UniProtKB-KW"/>
</dbReference>
<keyword evidence="8" id="KW-0677">Repeat</keyword>
<sequence length="509" mass="57659">MAQRRTRSSEKSCVSSSTEDLKSISPRLETIQKSEPNISSDKQNISAETKEISHVTASESWKKDADEFQKVLSESGFGARENPPQIKTFRPRAERSFNLLHFFQQNYFGLKSRMELHKSVQCPVVSSLSEMTLYKTLSPFDRRVTALEWHPVNPNILAVGSKGGDIILWNVNHKKHDKFIQGGGAGGSCQALKFWPWDSSHVVTASVDGTVTLYDFEGRSNQILADTMNSQDLWYCSVAVNTPLDLVAAGDNTGFLRLMHKTGEIVFNLQLHKGKITHTEFSPREDWLLCTASLDHTVQLWDVRMIKDRSSSLAILKHEKAVNSAYFSSIDGCRLLTTDQYQELRVYKSPNWLLDKTFFHPHRIFQHITPIKATWHPLYDLIVVGRYPDPYLCATDPRSIDIMDVVTGEIVCQLQDSEAPGIICLNKFNRLGDYLASGMGVNILLWNRNFEEAAKLQEELMTKGKSQSLTPGVGAQRNLERKLHKSQKGKMTLKTKKLKVKDKTAINKR</sequence>
<dbReference type="PROSITE" id="PS00678">
    <property type="entry name" value="WD_REPEATS_1"/>
    <property type="match status" value="1"/>
</dbReference>
<evidence type="ECO:0000256" key="9">
    <source>
        <dbReference type="ARBA" id="ARBA00022763"/>
    </source>
</evidence>
<gene>
    <name evidence="17" type="ORF">ACJMK2_007344</name>
</gene>
<evidence type="ECO:0000256" key="11">
    <source>
        <dbReference type="ARBA" id="ARBA00023125"/>
    </source>
</evidence>
<evidence type="ECO:0000256" key="14">
    <source>
        <dbReference type="ARBA" id="ARBA00031670"/>
    </source>
</evidence>
<proteinExistence type="inferred from homology"/>
<evidence type="ECO:0000256" key="13">
    <source>
        <dbReference type="ARBA" id="ARBA00023242"/>
    </source>
</evidence>
<dbReference type="PROSITE" id="PS50082">
    <property type="entry name" value="WD_REPEATS_2"/>
    <property type="match status" value="1"/>
</dbReference>
<feature type="compositionally biased region" description="Basic residues" evidence="16">
    <location>
        <begin position="482"/>
        <end position="494"/>
    </location>
</feature>
<dbReference type="PANTHER" id="PTHR15169:SF0">
    <property type="entry name" value="DNA DAMAGE-BINDING PROTEIN 2"/>
    <property type="match status" value="1"/>
</dbReference>
<keyword evidence="6" id="KW-0158">Chromosome</keyword>
<dbReference type="GO" id="GO:0009416">
    <property type="term" value="P:response to light stimulus"/>
    <property type="evidence" value="ECO:0007669"/>
    <property type="project" value="UniProtKB-ARBA"/>
</dbReference>
<comment type="pathway">
    <text evidence="3">Protein modification; protein ubiquitination.</text>
</comment>
<evidence type="ECO:0000256" key="15">
    <source>
        <dbReference type="PROSITE-ProRule" id="PRU00221"/>
    </source>
</evidence>
<evidence type="ECO:0000256" key="4">
    <source>
        <dbReference type="ARBA" id="ARBA00005434"/>
    </source>
</evidence>
<dbReference type="PROSITE" id="PS50294">
    <property type="entry name" value="WD_REPEATS_REGION"/>
    <property type="match status" value="1"/>
</dbReference>
<dbReference type="Gene3D" id="2.130.10.10">
    <property type="entry name" value="YVTN repeat-like/Quinoprotein amine dehydrogenase"/>
    <property type="match status" value="1"/>
</dbReference>
<feature type="region of interest" description="Disordered" evidence="16">
    <location>
        <begin position="1"/>
        <end position="53"/>
    </location>
</feature>
<keyword evidence="12" id="KW-0234">DNA repair</keyword>
<comment type="caution">
    <text evidence="17">The sequence shown here is derived from an EMBL/GenBank/DDBJ whole genome shotgun (WGS) entry which is preliminary data.</text>
</comment>
<evidence type="ECO:0000256" key="3">
    <source>
        <dbReference type="ARBA" id="ARBA00004906"/>
    </source>
</evidence>
<keyword evidence="7 15" id="KW-0853">WD repeat</keyword>
<evidence type="ECO:0000256" key="16">
    <source>
        <dbReference type="SAM" id="MobiDB-lite"/>
    </source>
</evidence>
<dbReference type="Pfam" id="PF00400">
    <property type="entry name" value="WD40"/>
    <property type="match status" value="1"/>
</dbReference>
<dbReference type="SUPFAM" id="SSF50978">
    <property type="entry name" value="WD40 repeat-like"/>
    <property type="match status" value="1"/>
</dbReference>
<dbReference type="GO" id="GO:0031461">
    <property type="term" value="C:cullin-RING ubiquitin ligase complex"/>
    <property type="evidence" value="ECO:0007669"/>
    <property type="project" value="UniProtKB-ARBA"/>
</dbReference>
<keyword evidence="13" id="KW-0539">Nucleus</keyword>
<keyword evidence="10" id="KW-0833">Ubl conjugation pathway</keyword>
<feature type="repeat" description="WD" evidence="15">
    <location>
        <begin position="269"/>
        <end position="304"/>
    </location>
</feature>
<keyword evidence="11" id="KW-0238">DNA-binding</keyword>
<dbReference type="SMART" id="SM00320">
    <property type="entry name" value="WD40"/>
    <property type="match status" value="4"/>
</dbReference>
<evidence type="ECO:0000256" key="5">
    <source>
        <dbReference type="ARBA" id="ARBA00014580"/>
    </source>
</evidence>
<name>A0ABD3VKT0_SINWO</name>
<feature type="region of interest" description="Disordered" evidence="16">
    <location>
        <begin position="465"/>
        <end position="494"/>
    </location>
</feature>
<comment type="subcellular location">
    <subcellularLocation>
        <location evidence="2">Chromosome</location>
    </subcellularLocation>
    <subcellularLocation>
        <location evidence="1">Nucleus</location>
    </subcellularLocation>
</comment>
<dbReference type="AlphaFoldDB" id="A0ABD3VKT0"/>
<evidence type="ECO:0000313" key="17">
    <source>
        <dbReference type="EMBL" id="KAL3861308.1"/>
    </source>
</evidence>
<dbReference type="FunFam" id="2.130.10.10:FF:000161">
    <property type="entry name" value="DNA damage-binding protein 2"/>
    <property type="match status" value="1"/>
</dbReference>
<dbReference type="InterPro" id="IPR033312">
    <property type="entry name" value="DDB2"/>
</dbReference>
<evidence type="ECO:0000256" key="1">
    <source>
        <dbReference type="ARBA" id="ARBA00004123"/>
    </source>
</evidence>
<evidence type="ECO:0000256" key="12">
    <source>
        <dbReference type="ARBA" id="ARBA00023204"/>
    </source>
</evidence>
<evidence type="ECO:0000256" key="6">
    <source>
        <dbReference type="ARBA" id="ARBA00022454"/>
    </source>
</evidence>
<protein>
    <recommendedName>
        <fullName evidence="5">DNA damage-binding protein 2</fullName>
    </recommendedName>
    <alternativeName>
        <fullName evidence="14">Damage-specific DNA-binding protein 2</fullName>
    </alternativeName>
</protein>
<dbReference type="EMBL" id="JBJQND010000011">
    <property type="protein sequence ID" value="KAL3861308.1"/>
    <property type="molecule type" value="Genomic_DNA"/>
</dbReference>
<dbReference type="GO" id="GO:0005694">
    <property type="term" value="C:chromosome"/>
    <property type="evidence" value="ECO:0007669"/>
    <property type="project" value="UniProtKB-SubCell"/>
</dbReference>
<evidence type="ECO:0000313" key="18">
    <source>
        <dbReference type="Proteomes" id="UP001634394"/>
    </source>
</evidence>
<dbReference type="InterPro" id="IPR036322">
    <property type="entry name" value="WD40_repeat_dom_sf"/>
</dbReference>
<accession>A0ABD3VKT0</accession>
<keyword evidence="9" id="KW-0227">DNA damage</keyword>
<evidence type="ECO:0000256" key="2">
    <source>
        <dbReference type="ARBA" id="ARBA00004286"/>
    </source>
</evidence>
<keyword evidence="18" id="KW-1185">Reference proteome</keyword>